<feature type="transmembrane region" description="Helical" evidence="2">
    <location>
        <begin position="39"/>
        <end position="61"/>
    </location>
</feature>
<feature type="transmembrane region" description="Helical" evidence="2">
    <location>
        <begin position="7"/>
        <end position="24"/>
    </location>
</feature>
<keyword evidence="2" id="KW-1133">Transmembrane helix</keyword>
<feature type="region of interest" description="Disordered" evidence="1">
    <location>
        <begin position="182"/>
        <end position="247"/>
    </location>
</feature>
<protein>
    <submittedName>
        <fullName evidence="3">Uncharacterized protein</fullName>
    </submittedName>
</protein>
<sequence length="341" mass="37191">MHDHRRAACAVSTTAGYLHLMQWWNEFLSWIQSPNGHQSVFFAAVIVFAIVVTVLMTAIIFRGAIVRLIKQHDNERKNAVIATLIDTAVDASAWNILRDSERILSDRACAQAETHLRLLPIKGSGVAANWVAHELAELKRTSSSTGYESQASVAEFRDRLVHWRDKPTRARKAFLADLERWRFSDPEQQPEPSGDNASLLTDDDELPSMLTPSPTTAPEVPQSQIPQTPAPASHQVVVGTGQSRQSPTAAPAIILPSTDADLAHEETRQLLADVDRLDVPSRERSGDGATPVGPDYAAPADRSDSEAPVSNEVKEGESALNTVTEHHPEDNPNGASSRSAN</sequence>
<dbReference type="EMBL" id="PSWU01000007">
    <property type="protein sequence ID" value="PPI15279.1"/>
    <property type="molecule type" value="Genomic_DNA"/>
</dbReference>
<evidence type="ECO:0000313" key="4">
    <source>
        <dbReference type="Proteomes" id="UP000237966"/>
    </source>
</evidence>
<reference evidence="3 4" key="1">
    <citation type="submission" date="2018-02" db="EMBL/GenBank/DDBJ databases">
        <title>Bacteriophage NCPPB3778 and a type I-E CRISPR drive the evolution of the US Biological Select Agent, Rathayibacter toxicus.</title>
        <authorList>
            <person name="Davis E.W.II."/>
            <person name="Tabima J.F."/>
            <person name="Weisberg A.J."/>
            <person name="Lopes L.D."/>
            <person name="Wiseman M.S."/>
            <person name="Wiseman M.S."/>
            <person name="Pupko T."/>
            <person name="Belcher M.S."/>
            <person name="Sechler A.J."/>
            <person name="Tancos M.A."/>
            <person name="Schroeder B.K."/>
            <person name="Murray T.D."/>
            <person name="Luster D.G."/>
            <person name="Schneider W.L."/>
            <person name="Rogers E."/>
            <person name="Andreote F.D."/>
            <person name="Grunwald N.J."/>
            <person name="Putnam M.L."/>
            <person name="Chang J.H."/>
        </authorList>
    </citation>
    <scope>NUCLEOTIDE SEQUENCE [LARGE SCALE GENOMIC DNA]</scope>
    <source>
        <strain evidence="3 4">FH99</strain>
    </source>
</reference>
<accession>A0A2S5Y751</accession>
<keyword evidence="2" id="KW-0472">Membrane</keyword>
<feature type="compositionally biased region" description="Polar residues" evidence="1">
    <location>
        <begin position="210"/>
        <end position="227"/>
    </location>
</feature>
<dbReference type="AlphaFoldDB" id="A0A2S5Y751"/>
<dbReference type="Proteomes" id="UP000237966">
    <property type="component" value="Unassembled WGS sequence"/>
</dbReference>
<gene>
    <name evidence="3" type="ORF">C5C51_05700</name>
</gene>
<evidence type="ECO:0000256" key="2">
    <source>
        <dbReference type="SAM" id="Phobius"/>
    </source>
</evidence>
<feature type="compositionally biased region" description="Basic and acidic residues" evidence="1">
    <location>
        <begin position="271"/>
        <end position="286"/>
    </location>
</feature>
<name>A0A2S5Y751_9MICO</name>
<organism evidence="3 4">
    <name type="scientific">Rathayibacter toxicus</name>
    <dbReference type="NCBI Taxonomy" id="145458"/>
    <lineage>
        <taxon>Bacteria</taxon>
        <taxon>Bacillati</taxon>
        <taxon>Actinomycetota</taxon>
        <taxon>Actinomycetes</taxon>
        <taxon>Micrococcales</taxon>
        <taxon>Microbacteriaceae</taxon>
        <taxon>Rathayibacter</taxon>
    </lineage>
</organism>
<feature type="region of interest" description="Disordered" evidence="1">
    <location>
        <begin position="271"/>
        <end position="341"/>
    </location>
</feature>
<comment type="caution">
    <text evidence="3">The sequence shown here is derived from an EMBL/GenBank/DDBJ whole genome shotgun (WGS) entry which is preliminary data.</text>
</comment>
<proteinExistence type="predicted"/>
<feature type="compositionally biased region" description="Polar residues" evidence="1">
    <location>
        <begin position="186"/>
        <end position="199"/>
    </location>
</feature>
<evidence type="ECO:0000313" key="3">
    <source>
        <dbReference type="EMBL" id="PPI15279.1"/>
    </source>
</evidence>
<evidence type="ECO:0000256" key="1">
    <source>
        <dbReference type="SAM" id="MobiDB-lite"/>
    </source>
</evidence>
<keyword evidence="2" id="KW-0812">Transmembrane</keyword>